<sequence>AKDAILDRYLKAWLPIMSSISGRIVYIDGFAGPGKYLDERGQPTIDGSPLIAINAARKHKLQLNAEIVFFFIEVNHNRCEYLESLLESIDLSQNMRCEVIEGKFDETLSSLLNYLDEQKKYLAPAFVFIDPFGYSDTSFSLVKRIMKNPKCEVLINFMYHDINRFISDLNKARHFDLLFGTEAWREIATLKDPQERKLKTLSLYQKQLEEEAKIKYIRFFEMINKFNQTEYFLFFGTNNLEGLRQMNAAMWKVDPRGAFQFSDRTNPNQMVLFTPEPNYELLKKLIIREFSG</sequence>
<name>X1HYB4_9ZZZZ</name>
<protein>
    <recommendedName>
        <fullName evidence="2">Three-Cys-motif partner protein TcmP</fullName>
    </recommendedName>
</protein>
<feature type="non-terminal residue" evidence="1">
    <location>
        <position position="1"/>
    </location>
</feature>
<gene>
    <name evidence="1" type="ORF">S03H2_30788</name>
</gene>
<proteinExistence type="predicted"/>
<dbReference type="NCBIfam" id="TIGR04474">
    <property type="entry name" value="tcm_partner"/>
    <property type="match status" value="1"/>
</dbReference>
<feature type="non-terminal residue" evidence="1">
    <location>
        <position position="292"/>
    </location>
</feature>
<accession>X1HYB4</accession>
<organism evidence="1">
    <name type="scientific">marine sediment metagenome</name>
    <dbReference type="NCBI Taxonomy" id="412755"/>
    <lineage>
        <taxon>unclassified sequences</taxon>
        <taxon>metagenomes</taxon>
        <taxon>ecological metagenomes</taxon>
    </lineage>
</organism>
<evidence type="ECO:0008006" key="2">
    <source>
        <dbReference type="Google" id="ProtNLM"/>
    </source>
</evidence>
<dbReference type="InterPro" id="IPR031009">
    <property type="entry name" value="Tcm_partner"/>
</dbReference>
<reference evidence="1" key="1">
    <citation type="journal article" date="2014" name="Front. Microbiol.">
        <title>High frequency of phylogenetically diverse reductive dehalogenase-homologous genes in deep subseafloor sedimentary metagenomes.</title>
        <authorList>
            <person name="Kawai M."/>
            <person name="Futagami T."/>
            <person name="Toyoda A."/>
            <person name="Takaki Y."/>
            <person name="Nishi S."/>
            <person name="Hori S."/>
            <person name="Arai W."/>
            <person name="Tsubouchi T."/>
            <person name="Morono Y."/>
            <person name="Uchiyama I."/>
            <person name="Ito T."/>
            <person name="Fujiyama A."/>
            <person name="Inagaki F."/>
            <person name="Takami H."/>
        </authorList>
    </citation>
    <scope>NUCLEOTIDE SEQUENCE</scope>
    <source>
        <strain evidence="1">Expedition CK06-06</strain>
    </source>
</reference>
<comment type="caution">
    <text evidence="1">The sequence shown here is derived from an EMBL/GenBank/DDBJ whole genome shotgun (WGS) entry which is preliminary data.</text>
</comment>
<dbReference type="AlphaFoldDB" id="X1HYB4"/>
<evidence type="ECO:0000313" key="1">
    <source>
        <dbReference type="EMBL" id="GAH58819.1"/>
    </source>
</evidence>
<dbReference type="EMBL" id="BARU01018636">
    <property type="protein sequence ID" value="GAH58819.1"/>
    <property type="molecule type" value="Genomic_DNA"/>
</dbReference>